<keyword evidence="2" id="KW-1185">Reference proteome</keyword>
<comment type="caution">
    <text evidence="1">The sequence shown here is derived from an EMBL/GenBank/DDBJ whole genome shotgun (WGS) entry which is preliminary data.</text>
</comment>
<proteinExistence type="predicted"/>
<evidence type="ECO:0000313" key="1">
    <source>
        <dbReference type="EMBL" id="KAK2945097.1"/>
    </source>
</evidence>
<protein>
    <submittedName>
        <fullName evidence="1">Uncharacterized protein</fullName>
    </submittedName>
</protein>
<organism evidence="1 2">
    <name type="scientific">Blattamonas nauphoetae</name>
    <dbReference type="NCBI Taxonomy" id="2049346"/>
    <lineage>
        <taxon>Eukaryota</taxon>
        <taxon>Metamonada</taxon>
        <taxon>Preaxostyla</taxon>
        <taxon>Oxymonadida</taxon>
        <taxon>Blattamonas</taxon>
    </lineage>
</organism>
<dbReference type="EMBL" id="JARBJD010000273">
    <property type="protein sequence ID" value="KAK2945097.1"/>
    <property type="molecule type" value="Genomic_DNA"/>
</dbReference>
<gene>
    <name evidence="1" type="ORF">BLNAU_19995</name>
</gene>
<name>A0ABQ9X074_9EUKA</name>
<dbReference type="Proteomes" id="UP001281761">
    <property type="component" value="Unassembled WGS sequence"/>
</dbReference>
<accession>A0ABQ9X074</accession>
<sequence>MTPMKQHRSKVIAISVNEGPFVGTNILIQRSTVGLNEKTLRIDIGKLMFPMKAPCKEFLKSQGMMVAEQDWIDRHVNRDAEEIHNSAIKVRLCDINATNLGNIPQTTISNKCIGLFSFTCLTTLMEEVKMIKEDTIGNIPLTFADRLARITEPSPDSPQVDAIHNSRSRRGQKTLKISIVVERNSKSFGKWVKAYSERTVESIDDLLTSLALSSDESLTDFVRCIGVLVSSASKVITTAAVKMLKTLHSYCLTKINLSLVKADLITLLINTLNTLSFSLAEAADLHNCLIHLIANSLWLATPSGHDQLTIKDRNERLAVLETVLKQVVTPSEKYLCHLCVNRFSIIDGGLSKEFVILLTRLLGISPSYQPTIEIVLHIPVVLTIASCLAYFENDSSIWTFLIYMVHLQREWNRTQGTARQQWKTMHRMLRMEGIEDGLEAKLKNDRNGYNGGSIVINSIKWNNQLSMNLPDLW</sequence>
<evidence type="ECO:0000313" key="2">
    <source>
        <dbReference type="Proteomes" id="UP001281761"/>
    </source>
</evidence>
<reference evidence="1 2" key="1">
    <citation type="journal article" date="2022" name="bioRxiv">
        <title>Genomics of Preaxostyla Flagellates Illuminates Evolutionary Transitions and the Path Towards Mitochondrial Loss.</title>
        <authorList>
            <person name="Novak L.V.F."/>
            <person name="Treitli S.C."/>
            <person name="Pyrih J."/>
            <person name="Halakuc P."/>
            <person name="Pipaliya S.V."/>
            <person name="Vacek V."/>
            <person name="Brzon O."/>
            <person name="Soukal P."/>
            <person name="Eme L."/>
            <person name="Dacks J.B."/>
            <person name="Karnkowska A."/>
            <person name="Elias M."/>
            <person name="Hampl V."/>
        </authorList>
    </citation>
    <scope>NUCLEOTIDE SEQUENCE [LARGE SCALE GENOMIC DNA]</scope>
    <source>
        <strain evidence="1">NAU3</strain>
        <tissue evidence="1">Gut</tissue>
    </source>
</reference>